<keyword evidence="6" id="KW-1185">Reference proteome</keyword>
<sequence>MTGTIALVEHAIPAARTTPALFEAIAAAVPDRPAVAMGGTSLTYAELNAEANLLARRLVAHGVGPERLVALAMPRSIEFVVAMLAVHKAGGAYVPVDPNYPEERKRHMLDDTSAHCLLCLPGQDVAGAPVVMAVVREAGGSEPNLDDRDRIRPLRPEHPAYVIYTSGSTGTPKGVVVTHQGIPNLAADYVRRQRLLPDSRLLAFASPSFDAAVAEFWPMWAAGGCLVLAPAPDLVPGEPLARLVREQEITHVTLPPSALAPLAEAGGLPAGLTLLVAGEACPAPVAKRWSADRVMINAYGPTEATVAVTASEPLTGDGTPPIGRAITGVHTYVLDDRLRAVPDGDVGELYTTGPGLARGYLRRPAATAQRFLPDPFGVPGSRMYRTGDRVRVRPDGQLVFVGRVDDQLKVRGHRIEPGEVESALLAVAGVAQAVVTEHDNRLVAYVVGTAGARVSTENLLLPLRKRLPAYLVPDVVVDLPSLPTSPNGKVDRAALPAPDGVATERVLTGRAPSTPTEIRLAELFAEVLGVGSVGVEDSFFEIGGHSLLATRLVSRIREHLRIRLRVQAFFDAPTVAQLAKVLDGAQT</sequence>
<dbReference type="SUPFAM" id="SSF56801">
    <property type="entry name" value="Acetyl-CoA synthetase-like"/>
    <property type="match status" value="1"/>
</dbReference>
<dbReference type="InterPro" id="IPR020806">
    <property type="entry name" value="PKS_PP-bd"/>
</dbReference>
<evidence type="ECO:0000256" key="1">
    <source>
        <dbReference type="ARBA" id="ARBA00001957"/>
    </source>
</evidence>
<gene>
    <name evidence="5" type="ORF">CLV40_10465</name>
</gene>
<dbReference type="InterPro" id="IPR000873">
    <property type="entry name" value="AMP-dep_synth/lig_dom"/>
</dbReference>
<name>A0A2S6GUL9_9PSEU</name>
<dbReference type="GO" id="GO:0031177">
    <property type="term" value="F:phosphopantetheine binding"/>
    <property type="evidence" value="ECO:0007669"/>
    <property type="project" value="InterPro"/>
</dbReference>
<dbReference type="PANTHER" id="PTHR45527:SF1">
    <property type="entry name" value="FATTY ACID SYNTHASE"/>
    <property type="match status" value="1"/>
</dbReference>
<dbReference type="InterPro" id="IPR010071">
    <property type="entry name" value="AA_adenyl_dom"/>
</dbReference>
<dbReference type="Gene3D" id="3.40.50.980">
    <property type="match status" value="2"/>
</dbReference>
<evidence type="ECO:0000313" key="6">
    <source>
        <dbReference type="Proteomes" id="UP000239203"/>
    </source>
</evidence>
<dbReference type="InterPro" id="IPR029058">
    <property type="entry name" value="AB_hydrolase_fold"/>
</dbReference>
<comment type="cofactor">
    <cofactor evidence="1">
        <name>pantetheine 4'-phosphate</name>
        <dbReference type="ChEBI" id="CHEBI:47942"/>
    </cofactor>
</comment>
<dbReference type="OrthoDB" id="3243414at2"/>
<dbReference type="RefSeq" id="WP_104478393.1">
    <property type="nucleotide sequence ID" value="NZ_CP154825.1"/>
</dbReference>
<dbReference type="Gene3D" id="3.40.50.1820">
    <property type="entry name" value="alpha/beta hydrolase"/>
    <property type="match status" value="1"/>
</dbReference>
<dbReference type="PROSITE" id="PS50075">
    <property type="entry name" value="CARRIER"/>
    <property type="match status" value="1"/>
</dbReference>
<dbReference type="FunFam" id="3.40.50.980:FF:000001">
    <property type="entry name" value="Non-ribosomal peptide synthetase"/>
    <property type="match status" value="1"/>
</dbReference>
<dbReference type="Pfam" id="PF00550">
    <property type="entry name" value="PP-binding"/>
    <property type="match status" value="1"/>
</dbReference>
<accession>A0A2S6GUL9</accession>
<dbReference type="PANTHER" id="PTHR45527">
    <property type="entry name" value="NONRIBOSOMAL PEPTIDE SYNTHETASE"/>
    <property type="match status" value="1"/>
</dbReference>
<dbReference type="InterPro" id="IPR020845">
    <property type="entry name" value="AMP-binding_CS"/>
</dbReference>
<dbReference type="FunFam" id="1.10.1200.10:FF:000005">
    <property type="entry name" value="Nonribosomal peptide synthetase 1"/>
    <property type="match status" value="1"/>
</dbReference>
<evidence type="ECO:0000313" key="5">
    <source>
        <dbReference type="EMBL" id="PPK68821.1"/>
    </source>
</evidence>
<dbReference type="Gene3D" id="3.30.300.30">
    <property type="match status" value="1"/>
</dbReference>
<dbReference type="PROSITE" id="PS00455">
    <property type="entry name" value="AMP_BINDING"/>
    <property type="match status" value="1"/>
</dbReference>
<dbReference type="FunFam" id="3.40.50.12780:FF:000012">
    <property type="entry name" value="Non-ribosomal peptide synthetase"/>
    <property type="match status" value="1"/>
</dbReference>
<dbReference type="Pfam" id="PF13193">
    <property type="entry name" value="AMP-binding_C"/>
    <property type="match status" value="1"/>
</dbReference>
<dbReference type="GO" id="GO:0005737">
    <property type="term" value="C:cytoplasm"/>
    <property type="evidence" value="ECO:0007669"/>
    <property type="project" value="TreeGrafter"/>
</dbReference>
<dbReference type="GO" id="GO:0044550">
    <property type="term" value="P:secondary metabolite biosynthetic process"/>
    <property type="evidence" value="ECO:0007669"/>
    <property type="project" value="TreeGrafter"/>
</dbReference>
<dbReference type="InterPro" id="IPR036736">
    <property type="entry name" value="ACP-like_sf"/>
</dbReference>
<dbReference type="Proteomes" id="UP000239203">
    <property type="component" value="Unassembled WGS sequence"/>
</dbReference>
<dbReference type="GO" id="GO:0043041">
    <property type="term" value="P:amino acid activation for nonribosomal peptide biosynthetic process"/>
    <property type="evidence" value="ECO:0007669"/>
    <property type="project" value="TreeGrafter"/>
</dbReference>
<proteinExistence type="predicted"/>
<dbReference type="PROSITE" id="PS00012">
    <property type="entry name" value="PHOSPHOPANTETHEINE"/>
    <property type="match status" value="1"/>
</dbReference>
<protein>
    <submittedName>
        <fullName evidence="5">Nonribosomal peptide synthetase CepK</fullName>
    </submittedName>
</protein>
<dbReference type="InterPro" id="IPR009081">
    <property type="entry name" value="PP-bd_ACP"/>
</dbReference>
<dbReference type="Gene3D" id="2.30.38.10">
    <property type="entry name" value="Luciferase, Domain 3"/>
    <property type="match status" value="1"/>
</dbReference>
<dbReference type="Pfam" id="PF00501">
    <property type="entry name" value="AMP-binding"/>
    <property type="match status" value="1"/>
</dbReference>
<dbReference type="InterPro" id="IPR006162">
    <property type="entry name" value="Ppantetheine_attach_site"/>
</dbReference>
<evidence type="ECO:0000256" key="2">
    <source>
        <dbReference type="ARBA" id="ARBA00022450"/>
    </source>
</evidence>
<dbReference type="InterPro" id="IPR025110">
    <property type="entry name" value="AMP-bd_C"/>
</dbReference>
<evidence type="ECO:0000259" key="4">
    <source>
        <dbReference type="PROSITE" id="PS50075"/>
    </source>
</evidence>
<dbReference type="FunFam" id="2.30.38.10:FF:000001">
    <property type="entry name" value="Non-ribosomal peptide synthetase PvdI"/>
    <property type="match status" value="1"/>
</dbReference>
<organism evidence="5 6">
    <name type="scientific">Actinokineospora auranticolor</name>
    <dbReference type="NCBI Taxonomy" id="155976"/>
    <lineage>
        <taxon>Bacteria</taxon>
        <taxon>Bacillati</taxon>
        <taxon>Actinomycetota</taxon>
        <taxon>Actinomycetes</taxon>
        <taxon>Pseudonocardiales</taxon>
        <taxon>Pseudonocardiaceae</taxon>
        <taxon>Actinokineospora</taxon>
    </lineage>
</organism>
<keyword evidence="3" id="KW-0597">Phosphoprotein</keyword>
<dbReference type="InterPro" id="IPR045851">
    <property type="entry name" value="AMP-bd_C_sf"/>
</dbReference>
<feature type="domain" description="Carrier" evidence="4">
    <location>
        <begin position="511"/>
        <end position="586"/>
    </location>
</feature>
<keyword evidence="2" id="KW-0596">Phosphopantetheine</keyword>
<dbReference type="SUPFAM" id="SSF47336">
    <property type="entry name" value="ACP-like"/>
    <property type="match status" value="1"/>
</dbReference>
<comment type="caution">
    <text evidence="5">The sequence shown here is derived from an EMBL/GenBank/DDBJ whole genome shotgun (WGS) entry which is preliminary data.</text>
</comment>
<reference evidence="5 6" key="1">
    <citation type="submission" date="2018-02" db="EMBL/GenBank/DDBJ databases">
        <title>Genomic Encyclopedia of Archaeal and Bacterial Type Strains, Phase II (KMG-II): from individual species to whole genera.</title>
        <authorList>
            <person name="Goeker M."/>
        </authorList>
    </citation>
    <scope>NUCLEOTIDE SEQUENCE [LARGE SCALE GENOMIC DNA]</scope>
    <source>
        <strain evidence="5 6">YU 961-1</strain>
    </source>
</reference>
<dbReference type="AlphaFoldDB" id="A0A2S6GUL9"/>
<dbReference type="EMBL" id="PTIX01000004">
    <property type="protein sequence ID" value="PPK68821.1"/>
    <property type="molecule type" value="Genomic_DNA"/>
</dbReference>
<dbReference type="NCBIfam" id="TIGR01733">
    <property type="entry name" value="AA-adenyl-dom"/>
    <property type="match status" value="1"/>
</dbReference>
<evidence type="ECO:0000256" key="3">
    <source>
        <dbReference type="ARBA" id="ARBA00022553"/>
    </source>
</evidence>
<dbReference type="SMART" id="SM00823">
    <property type="entry name" value="PKS_PP"/>
    <property type="match status" value="1"/>
</dbReference>